<keyword evidence="1" id="KW-0732">Signal</keyword>
<reference evidence="4" key="3">
    <citation type="submission" date="2025-09" db="UniProtKB">
        <authorList>
            <consortium name="Ensembl"/>
        </authorList>
    </citation>
    <scope>IDENTIFICATION</scope>
</reference>
<dbReference type="Proteomes" id="UP000694563">
    <property type="component" value="Chromosome 2"/>
</dbReference>
<feature type="domain" description="Ig-like" evidence="3">
    <location>
        <begin position="13"/>
        <end position="113"/>
    </location>
</feature>
<keyword evidence="2" id="KW-0391">Immunity</keyword>
<evidence type="ECO:0000256" key="2">
    <source>
        <dbReference type="ARBA" id="ARBA00022859"/>
    </source>
</evidence>
<dbReference type="InterPro" id="IPR050413">
    <property type="entry name" value="TCR_beta_variable"/>
</dbReference>
<evidence type="ECO:0000259" key="3">
    <source>
        <dbReference type="PROSITE" id="PS50835"/>
    </source>
</evidence>
<dbReference type="InterPro" id="IPR036179">
    <property type="entry name" value="Ig-like_dom_sf"/>
</dbReference>
<keyword evidence="5" id="KW-1185">Reference proteome</keyword>
<protein>
    <recommendedName>
        <fullName evidence="3">Ig-like domain-containing protein</fullName>
    </recommendedName>
</protein>
<reference evidence="4" key="2">
    <citation type="submission" date="2025-08" db="UniProtKB">
        <authorList>
            <consortium name="Ensembl"/>
        </authorList>
    </citation>
    <scope>IDENTIFICATION</scope>
</reference>
<reference evidence="4" key="1">
    <citation type="submission" date="2020-10" db="EMBL/GenBank/DDBJ databases">
        <title>Catharus ustulatus (Swainson's thrush) genome, bCatUst1, primary haplotype v2.</title>
        <authorList>
            <person name="Delmore K."/>
            <person name="Vafadar M."/>
            <person name="Formenti G."/>
            <person name="Chow W."/>
            <person name="Pelan S."/>
            <person name="Howe K."/>
            <person name="Rhie A."/>
            <person name="Mountcastle J."/>
            <person name="Haase B."/>
            <person name="Fedrigo O."/>
            <person name="Jarvis E.D."/>
        </authorList>
    </citation>
    <scope>NUCLEOTIDE SEQUENCE [LARGE SCALE GENOMIC DNA]</scope>
</reference>
<dbReference type="GO" id="GO:0007166">
    <property type="term" value="P:cell surface receptor signaling pathway"/>
    <property type="evidence" value="ECO:0007669"/>
    <property type="project" value="TreeGrafter"/>
</dbReference>
<dbReference type="InterPro" id="IPR013783">
    <property type="entry name" value="Ig-like_fold"/>
</dbReference>
<dbReference type="GO" id="GO:0002376">
    <property type="term" value="P:immune system process"/>
    <property type="evidence" value="ECO:0007669"/>
    <property type="project" value="UniProtKB-KW"/>
</dbReference>
<dbReference type="SMART" id="SM00406">
    <property type="entry name" value="IGv"/>
    <property type="match status" value="1"/>
</dbReference>
<dbReference type="Pfam" id="PF07686">
    <property type="entry name" value="V-set"/>
    <property type="match status" value="1"/>
</dbReference>
<dbReference type="InterPro" id="IPR013106">
    <property type="entry name" value="Ig_V-set"/>
</dbReference>
<dbReference type="PROSITE" id="PS50835">
    <property type="entry name" value="IG_LIKE"/>
    <property type="match status" value="1"/>
</dbReference>
<evidence type="ECO:0000313" key="4">
    <source>
        <dbReference type="Ensembl" id="ENSCUSP00005001786.1"/>
    </source>
</evidence>
<organism evidence="4 5">
    <name type="scientific">Catharus ustulatus</name>
    <name type="common">Russet-backed thrush</name>
    <name type="synonym">Hylocichla ustulatus</name>
    <dbReference type="NCBI Taxonomy" id="91951"/>
    <lineage>
        <taxon>Eukaryota</taxon>
        <taxon>Metazoa</taxon>
        <taxon>Chordata</taxon>
        <taxon>Craniata</taxon>
        <taxon>Vertebrata</taxon>
        <taxon>Euteleostomi</taxon>
        <taxon>Archelosauria</taxon>
        <taxon>Archosauria</taxon>
        <taxon>Dinosauria</taxon>
        <taxon>Saurischia</taxon>
        <taxon>Theropoda</taxon>
        <taxon>Coelurosauria</taxon>
        <taxon>Aves</taxon>
        <taxon>Neognathae</taxon>
        <taxon>Neoaves</taxon>
        <taxon>Telluraves</taxon>
        <taxon>Australaves</taxon>
        <taxon>Passeriformes</taxon>
        <taxon>Turdidae</taxon>
        <taxon>Catharus</taxon>
    </lineage>
</organism>
<dbReference type="InterPro" id="IPR007110">
    <property type="entry name" value="Ig-like_dom"/>
</dbReference>
<dbReference type="SUPFAM" id="SSF48726">
    <property type="entry name" value="Immunoglobulin"/>
    <property type="match status" value="1"/>
</dbReference>
<dbReference type="PANTHER" id="PTHR23268">
    <property type="entry name" value="T-CELL RECEPTOR BETA CHAIN"/>
    <property type="match status" value="1"/>
</dbReference>
<dbReference type="Ensembl" id="ENSCUST00005001886.1">
    <property type="protein sequence ID" value="ENSCUSP00005001786.1"/>
    <property type="gene ID" value="ENSCUSG00005001238.1"/>
</dbReference>
<proteinExistence type="predicted"/>
<evidence type="ECO:0000256" key="1">
    <source>
        <dbReference type="ARBA" id="ARBA00022729"/>
    </source>
</evidence>
<name>A0A8C3TJG6_CATUS</name>
<dbReference type="AlphaFoldDB" id="A0A8C3TJG6"/>
<evidence type="ECO:0000313" key="5">
    <source>
        <dbReference type="Proteomes" id="UP000694563"/>
    </source>
</evidence>
<sequence length="113" mass="12795">MHFTPHIPSPVFPGWALQQSPDTVVRVGDSVTLECSASGNNFVNMYWYKLPMERDANMQLVVYSVEGSKADIEKEFQNRFQSNGTKNNHLSVKIEHALLNDTGTYFCAEQDPQ</sequence>
<dbReference type="Gene3D" id="2.60.40.10">
    <property type="entry name" value="Immunoglobulins"/>
    <property type="match status" value="1"/>
</dbReference>
<dbReference type="GO" id="GO:0005886">
    <property type="term" value="C:plasma membrane"/>
    <property type="evidence" value="ECO:0007669"/>
    <property type="project" value="TreeGrafter"/>
</dbReference>
<accession>A0A8C3TJG6</accession>